<accession>A0ABW0K2S7</accession>
<reference evidence="2" key="1">
    <citation type="journal article" date="2019" name="Int. J. Syst. Evol. Microbiol.">
        <title>The Global Catalogue of Microorganisms (GCM) 10K type strain sequencing project: providing services to taxonomists for standard genome sequencing and annotation.</title>
        <authorList>
            <consortium name="The Broad Institute Genomics Platform"/>
            <consortium name="The Broad Institute Genome Sequencing Center for Infectious Disease"/>
            <person name="Wu L."/>
            <person name="Ma J."/>
        </authorList>
    </citation>
    <scope>NUCLEOTIDE SEQUENCE [LARGE SCALE GENOMIC DNA]</scope>
    <source>
        <strain evidence="2">KACC 11904</strain>
    </source>
</reference>
<dbReference type="Proteomes" id="UP001596044">
    <property type="component" value="Unassembled WGS sequence"/>
</dbReference>
<comment type="caution">
    <text evidence="1">The sequence shown here is derived from an EMBL/GenBank/DDBJ whole genome shotgun (WGS) entry which is preliminary data.</text>
</comment>
<organism evidence="1 2">
    <name type="scientific">Paenibacillus aestuarii</name>
    <dbReference type="NCBI Taxonomy" id="516965"/>
    <lineage>
        <taxon>Bacteria</taxon>
        <taxon>Bacillati</taxon>
        <taxon>Bacillota</taxon>
        <taxon>Bacilli</taxon>
        <taxon>Bacillales</taxon>
        <taxon>Paenibacillaceae</taxon>
        <taxon>Paenibacillus</taxon>
    </lineage>
</organism>
<evidence type="ECO:0000313" key="2">
    <source>
        <dbReference type="Proteomes" id="UP001596044"/>
    </source>
</evidence>
<evidence type="ECO:0000313" key="1">
    <source>
        <dbReference type="EMBL" id="MFC5447705.1"/>
    </source>
</evidence>
<name>A0ABW0K2S7_9BACL</name>
<dbReference type="RefSeq" id="WP_270877422.1">
    <property type="nucleotide sequence ID" value="NZ_JAQFVF010000001.1"/>
</dbReference>
<dbReference type="EMBL" id="JBHSMJ010000009">
    <property type="protein sequence ID" value="MFC5447705.1"/>
    <property type="molecule type" value="Genomic_DNA"/>
</dbReference>
<protein>
    <submittedName>
        <fullName evidence="1">Uncharacterized protein</fullName>
    </submittedName>
</protein>
<keyword evidence="2" id="KW-1185">Reference proteome</keyword>
<gene>
    <name evidence="1" type="ORF">ACFPOG_05510</name>
</gene>
<sequence>MTNDITFAVVQNTDMEHIAQMINSNQAYNLMENGNALRSREEIAEQFDPADPQISYLIQ</sequence>
<proteinExistence type="predicted"/>